<reference evidence="3 4" key="1">
    <citation type="journal article" date="2021" name="DNA Res.">
        <title>Genome analysis of Candida subhashii reveals its hybrid nature and dual mitochondrial genome conformations.</title>
        <authorList>
            <person name="Mixao V."/>
            <person name="Hegedusova E."/>
            <person name="Saus E."/>
            <person name="Pryszcz L.P."/>
            <person name="Cillingova A."/>
            <person name="Nosek J."/>
            <person name="Gabaldon T."/>
        </authorList>
    </citation>
    <scope>NUCLEOTIDE SEQUENCE [LARGE SCALE GENOMIC DNA]</scope>
    <source>
        <strain evidence="3 4">CBS 10753</strain>
    </source>
</reference>
<dbReference type="EMBL" id="JAGSYN010000181">
    <property type="protein sequence ID" value="KAG7662297.1"/>
    <property type="molecule type" value="Genomic_DNA"/>
</dbReference>
<feature type="domain" description="PCI" evidence="2">
    <location>
        <begin position="258"/>
        <end position="431"/>
    </location>
</feature>
<feature type="region of interest" description="Disordered" evidence="1">
    <location>
        <begin position="1"/>
        <end position="45"/>
    </location>
</feature>
<accession>A0A8J5UKV6</accession>
<dbReference type="GeneID" id="73470991"/>
<gene>
    <name evidence="3" type="ORF">J8A68_004191</name>
</gene>
<feature type="compositionally biased region" description="Acidic residues" evidence="1">
    <location>
        <begin position="1"/>
        <end position="43"/>
    </location>
</feature>
<dbReference type="InterPro" id="IPR000717">
    <property type="entry name" value="PCI_dom"/>
</dbReference>
<dbReference type="SMART" id="SM00753">
    <property type="entry name" value="PAM"/>
    <property type="match status" value="1"/>
</dbReference>
<dbReference type="OrthoDB" id="194139at2759"/>
<evidence type="ECO:0000256" key="1">
    <source>
        <dbReference type="SAM" id="MobiDB-lite"/>
    </source>
</evidence>
<dbReference type="AlphaFoldDB" id="A0A8J5UKV6"/>
<keyword evidence="4" id="KW-1185">Reference proteome</keyword>
<dbReference type="Proteomes" id="UP000694255">
    <property type="component" value="Unassembled WGS sequence"/>
</dbReference>
<name>A0A8J5UKV6_9ASCO</name>
<organism evidence="3 4">
    <name type="scientific">[Candida] subhashii</name>
    <dbReference type="NCBI Taxonomy" id="561895"/>
    <lineage>
        <taxon>Eukaryota</taxon>
        <taxon>Fungi</taxon>
        <taxon>Dikarya</taxon>
        <taxon>Ascomycota</taxon>
        <taxon>Saccharomycotina</taxon>
        <taxon>Pichiomycetes</taxon>
        <taxon>Debaryomycetaceae</taxon>
        <taxon>Spathaspora</taxon>
    </lineage>
</organism>
<dbReference type="InterPro" id="IPR050871">
    <property type="entry name" value="26S_Proteasome/COP9_Components"/>
</dbReference>
<dbReference type="Pfam" id="PF01399">
    <property type="entry name" value="PCI"/>
    <property type="match status" value="1"/>
</dbReference>
<protein>
    <submittedName>
        <fullName evidence="3">CsnB</fullName>
    </submittedName>
</protein>
<evidence type="ECO:0000313" key="3">
    <source>
        <dbReference type="EMBL" id="KAG7662297.1"/>
    </source>
</evidence>
<dbReference type="SMART" id="SM00088">
    <property type="entry name" value="PINT"/>
    <property type="match status" value="1"/>
</dbReference>
<sequence length="622" mass="71854">MSDEEFFSEESYEFEFEEDDEEGNDEEQEVNGSDIEPDEEDLGIENRYYTAKGRKDDEPDAAINDFTKIIENTTKDSNENIEWLFKSYKQLIKLYFRQRNYPLLLERLNQLFELVPQLSKSYVEESITKMIARYSSSPDVSFINSFYNCLLKHSDSDRTWLKINTNLLNLYIENGHYEKFPELLSTIYERLKTTSESTQKSFTLEVIAAEIEYLSRTKNHNLSRMSQLYRKSLQITTAVTHPKILGTIRECGAKVQFYRGNFEKARLEFYESFKNYDEAGSPLKKQILKYLALCSLLTENEFDPFDTQETQTYAQMSEFANLLLLIDEYHSMNLTEFNRVLKLISSGEDPLSNDDIFKHASKQILSNLRSKALISYINSYKSIKLQFLSERLQLDDNELELLILKLVNSGRLTDIRIDFTNKIVYTQKSTTQLIPASLTANDIFYNIRALDVMNLDATQSKSLILNAEDRMDLDNGTKPAITGVFFSNMASQDLTSKPLSLLHKLFFSIDRPSQDKDWFPVIESWYSFMISAIPPSIKGEVSQMDQIYSEQRAENALNTSVNKPNDLANINTKGGLLNSAINPEENEADNDEPGVIEQVHKTDILGAWYNQARTYYDSLVTK</sequence>
<dbReference type="PROSITE" id="PS50250">
    <property type="entry name" value="PCI"/>
    <property type="match status" value="1"/>
</dbReference>
<proteinExistence type="predicted"/>
<evidence type="ECO:0000313" key="4">
    <source>
        <dbReference type="Proteomes" id="UP000694255"/>
    </source>
</evidence>
<dbReference type="PANTHER" id="PTHR10678">
    <property type="entry name" value="26S PROTEASOME NON-ATPASE REGULATORY SUBUNIT 11/COP9 SIGNALOSOME COMPLEX SUBUNIT 2"/>
    <property type="match status" value="1"/>
</dbReference>
<evidence type="ECO:0000259" key="2">
    <source>
        <dbReference type="PROSITE" id="PS50250"/>
    </source>
</evidence>
<comment type="caution">
    <text evidence="3">The sequence shown here is derived from an EMBL/GenBank/DDBJ whole genome shotgun (WGS) entry which is preliminary data.</text>
</comment>
<dbReference type="RefSeq" id="XP_049262530.1">
    <property type="nucleotide sequence ID" value="XM_049408123.1"/>
</dbReference>